<proteinExistence type="predicted"/>
<dbReference type="Proteomes" id="UP000593571">
    <property type="component" value="Unassembled WGS sequence"/>
</dbReference>
<gene>
    <name evidence="1" type="ORF">HJG63_011074</name>
</gene>
<name>A0A7J8HSS7_ROUAE</name>
<accession>A0A7J8HSS7</accession>
<evidence type="ECO:0000313" key="2">
    <source>
        <dbReference type="Proteomes" id="UP000593571"/>
    </source>
</evidence>
<reference evidence="1 2" key="1">
    <citation type="journal article" date="2020" name="Nature">
        <title>Six reference-quality genomes reveal evolution of bat adaptations.</title>
        <authorList>
            <person name="Jebb D."/>
            <person name="Huang Z."/>
            <person name="Pippel M."/>
            <person name="Hughes G.M."/>
            <person name="Lavrichenko K."/>
            <person name="Devanna P."/>
            <person name="Winkler S."/>
            <person name="Jermiin L.S."/>
            <person name="Skirmuntt E.C."/>
            <person name="Katzourakis A."/>
            <person name="Burkitt-Gray L."/>
            <person name="Ray D.A."/>
            <person name="Sullivan K.A.M."/>
            <person name="Roscito J.G."/>
            <person name="Kirilenko B.M."/>
            <person name="Davalos L.M."/>
            <person name="Corthals A.P."/>
            <person name="Power M.L."/>
            <person name="Jones G."/>
            <person name="Ransome R.D."/>
            <person name="Dechmann D.K.N."/>
            <person name="Locatelli A.G."/>
            <person name="Puechmaille S.J."/>
            <person name="Fedrigo O."/>
            <person name="Jarvis E.D."/>
            <person name="Hiller M."/>
            <person name="Vernes S.C."/>
            <person name="Myers E.W."/>
            <person name="Teeling E.C."/>
        </authorList>
    </citation>
    <scope>NUCLEOTIDE SEQUENCE [LARGE SCALE GENOMIC DNA]</scope>
    <source>
        <strain evidence="1">MRouAeg1</strain>
        <tissue evidence="1">Muscle</tissue>
    </source>
</reference>
<evidence type="ECO:0000313" key="1">
    <source>
        <dbReference type="EMBL" id="KAF6474965.1"/>
    </source>
</evidence>
<organism evidence="1 2">
    <name type="scientific">Rousettus aegyptiacus</name>
    <name type="common">Egyptian fruit bat</name>
    <name type="synonym">Pteropus aegyptiacus</name>
    <dbReference type="NCBI Taxonomy" id="9407"/>
    <lineage>
        <taxon>Eukaryota</taxon>
        <taxon>Metazoa</taxon>
        <taxon>Chordata</taxon>
        <taxon>Craniata</taxon>
        <taxon>Vertebrata</taxon>
        <taxon>Euteleostomi</taxon>
        <taxon>Mammalia</taxon>
        <taxon>Eutheria</taxon>
        <taxon>Laurasiatheria</taxon>
        <taxon>Chiroptera</taxon>
        <taxon>Yinpterochiroptera</taxon>
        <taxon>Pteropodoidea</taxon>
        <taxon>Pteropodidae</taxon>
        <taxon>Rousettinae</taxon>
        <taxon>Rousettus</taxon>
    </lineage>
</organism>
<dbReference type="AlphaFoldDB" id="A0A7J8HSS7"/>
<sequence length="242" mass="26390">MPALLRPPRVGSFAAPRQSGVLKLVFGGLTDHQRQLGFQGPFHRPEVFPTRAGKRGKLGRDLWETRDGRGRKGQQVINCVRREVLRSGPRAACASPESSRFPGGTYALVGPPLGRTETFWGQAEQCGSTEWTAMIRRPRHRRARTTIPGMPRPATPIRPAGGWTQTTTPGMLPGAEAHYTRQTCGGWAQTTTPGMLRRAEFCNSYWSSPAVGRRLTLAIPSASVLANNGSGVLKITLSMSDF</sequence>
<dbReference type="EMBL" id="JACASE010000004">
    <property type="protein sequence ID" value="KAF6474965.1"/>
    <property type="molecule type" value="Genomic_DNA"/>
</dbReference>
<protein>
    <submittedName>
        <fullName evidence="1">Uncharacterized protein</fullName>
    </submittedName>
</protein>
<comment type="caution">
    <text evidence="1">The sequence shown here is derived from an EMBL/GenBank/DDBJ whole genome shotgun (WGS) entry which is preliminary data.</text>
</comment>
<keyword evidence="2" id="KW-1185">Reference proteome</keyword>